<keyword evidence="2" id="KW-1185">Reference proteome</keyword>
<name>A0A3M6T5F0_POCDA</name>
<proteinExistence type="predicted"/>
<dbReference type="AlphaFoldDB" id="A0A3M6T5F0"/>
<sequence>MAESETGLTDLVHDLDLEDVNDTGYKRDIDVKIINGFYYQNVAYMNDNVRLFADYWMKLYCYDCFRTVENYVIQNAFVYGMCLSRAFEKFQEEMSMKRVSGSLDDWVDSNCRIKKTRAWQLRMSYKLFSPYKKVLR</sequence>
<evidence type="ECO:0000313" key="2">
    <source>
        <dbReference type="Proteomes" id="UP000275408"/>
    </source>
</evidence>
<organism evidence="1 2">
    <name type="scientific">Pocillopora damicornis</name>
    <name type="common">Cauliflower coral</name>
    <name type="synonym">Millepora damicornis</name>
    <dbReference type="NCBI Taxonomy" id="46731"/>
    <lineage>
        <taxon>Eukaryota</taxon>
        <taxon>Metazoa</taxon>
        <taxon>Cnidaria</taxon>
        <taxon>Anthozoa</taxon>
        <taxon>Hexacorallia</taxon>
        <taxon>Scleractinia</taxon>
        <taxon>Astrocoeniina</taxon>
        <taxon>Pocilloporidae</taxon>
        <taxon>Pocillopora</taxon>
    </lineage>
</organism>
<dbReference type="Proteomes" id="UP000275408">
    <property type="component" value="Unassembled WGS sequence"/>
</dbReference>
<accession>A0A3M6T5F0</accession>
<comment type="caution">
    <text evidence="1">The sequence shown here is derived from an EMBL/GenBank/DDBJ whole genome shotgun (WGS) entry which is preliminary data.</text>
</comment>
<gene>
    <name evidence="1" type="ORF">pdam_00023578</name>
</gene>
<reference evidence="1 2" key="1">
    <citation type="journal article" date="2018" name="Sci. Rep.">
        <title>Comparative analysis of the Pocillopora damicornis genome highlights role of immune system in coral evolution.</title>
        <authorList>
            <person name="Cunning R."/>
            <person name="Bay R.A."/>
            <person name="Gillette P."/>
            <person name="Baker A.C."/>
            <person name="Traylor-Knowles N."/>
        </authorList>
    </citation>
    <scope>NUCLEOTIDE SEQUENCE [LARGE SCALE GENOMIC DNA]</scope>
    <source>
        <strain evidence="1">RSMAS</strain>
        <tissue evidence="1">Whole animal</tissue>
    </source>
</reference>
<protein>
    <submittedName>
        <fullName evidence="1">Uncharacterized protein</fullName>
    </submittedName>
</protein>
<dbReference type="EMBL" id="RCHS01004267">
    <property type="protein sequence ID" value="RMX36656.1"/>
    <property type="molecule type" value="Genomic_DNA"/>
</dbReference>
<feature type="non-terminal residue" evidence="1">
    <location>
        <position position="136"/>
    </location>
</feature>
<evidence type="ECO:0000313" key="1">
    <source>
        <dbReference type="EMBL" id="RMX36656.1"/>
    </source>
</evidence>